<keyword evidence="4" id="KW-1185">Reference proteome</keyword>
<dbReference type="PANTHER" id="PTHR34220:SF7">
    <property type="entry name" value="SENSOR HISTIDINE KINASE YPDA"/>
    <property type="match status" value="1"/>
</dbReference>
<comment type="caution">
    <text evidence="3">The sequence shown here is derived from an EMBL/GenBank/DDBJ whole genome shotgun (WGS) entry which is preliminary data.</text>
</comment>
<evidence type="ECO:0000256" key="1">
    <source>
        <dbReference type="SAM" id="Phobius"/>
    </source>
</evidence>
<dbReference type="OrthoDB" id="9809908at2"/>
<name>A0A6N8JI14_9BACT</name>
<feature type="transmembrane region" description="Helical" evidence="1">
    <location>
        <begin position="112"/>
        <end position="132"/>
    </location>
</feature>
<keyword evidence="1" id="KW-1133">Transmembrane helix</keyword>
<evidence type="ECO:0000313" key="4">
    <source>
        <dbReference type="Proteomes" id="UP000468388"/>
    </source>
</evidence>
<accession>A0A6N8JI14</accession>
<dbReference type="PANTHER" id="PTHR34220">
    <property type="entry name" value="SENSOR HISTIDINE KINASE YPDA"/>
    <property type="match status" value="1"/>
</dbReference>
<dbReference type="Proteomes" id="UP000468388">
    <property type="component" value="Unassembled WGS sequence"/>
</dbReference>
<evidence type="ECO:0000313" key="3">
    <source>
        <dbReference type="EMBL" id="MVT43976.1"/>
    </source>
</evidence>
<feature type="transmembrane region" description="Helical" evidence="1">
    <location>
        <begin position="37"/>
        <end position="62"/>
    </location>
</feature>
<dbReference type="AlphaFoldDB" id="A0A6N8JI14"/>
<gene>
    <name evidence="3" type="ORF">GO495_25495</name>
</gene>
<dbReference type="EMBL" id="WRXO01000009">
    <property type="protein sequence ID" value="MVT43976.1"/>
    <property type="molecule type" value="Genomic_DNA"/>
</dbReference>
<dbReference type="RefSeq" id="WP_157302781.1">
    <property type="nucleotide sequence ID" value="NZ_BAAAZB010000001.1"/>
</dbReference>
<dbReference type="GO" id="GO:0000155">
    <property type="term" value="F:phosphorelay sensor kinase activity"/>
    <property type="evidence" value="ECO:0007669"/>
    <property type="project" value="InterPro"/>
</dbReference>
<reference evidence="3 4" key="1">
    <citation type="submission" date="2019-12" db="EMBL/GenBank/DDBJ databases">
        <title>The draft genomic sequence of strain Chitinophaga oryziterrae JCM 16595.</title>
        <authorList>
            <person name="Zhang X."/>
        </authorList>
    </citation>
    <scope>NUCLEOTIDE SEQUENCE [LARGE SCALE GENOMIC DNA]</scope>
    <source>
        <strain evidence="3 4">JCM 16595</strain>
    </source>
</reference>
<keyword evidence="1" id="KW-0812">Transmembrane</keyword>
<feature type="domain" description="Signal transduction histidine kinase internal region" evidence="2">
    <location>
        <begin position="155"/>
        <end position="231"/>
    </location>
</feature>
<dbReference type="InterPro" id="IPR036890">
    <property type="entry name" value="HATPase_C_sf"/>
</dbReference>
<organism evidence="3 4">
    <name type="scientific">Chitinophaga oryziterrae</name>
    <dbReference type="NCBI Taxonomy" id="1031224"/>
    <lineage>
        <taxon>Bacteria</taxon>
        <taxon>Pseudomonadati</taxon>
        <taxon>Bacteroidota</taxon>
        <taxon>Chitinophagia</taxon>
        <taxon>Chitinophagales</taxon>
        <taxon>Chitinophagaceae</taxon>
        <taxon>Chitinophaga</taxon>
    </lineage>
</organism>
<evidence type="ECO:0000259" key="2">
    <source>
        <dbReference type="Pfam" id="PF06580"/>
    </source>
</evidence>
<dbReference type="Gene3D" id="3.30.565.10">
    <property type="entry name" value="Histidine kinase-like ATPase, C-terminal domain"/>
    <property type="match status" value="1"/>
</dbReference>
<sequence>MQFVKRYQLKAGIFISLFVSLLVFIPRVIRYDESEHFYLLVQFAFFSFLFALSSWLCSQYFLKYSRIKQHWIKTMIAISFSMTVSVFLGQIYRENGPTLLYFKTLSDDRRTLMSLFRGLVIGGFTYLCAYYLNMLLETQKASIGIEHLKQENLQARLNSLKQQISPHFLFNSLNTLKSVANEEHVKEYVVQLSLVYRYLLNYNDNNLATVREELAFINAYSFILKERFEDGFSMQINIDDNIREFHIPTLSLQILIENAVKHNVASLSKPLNITISDNDGYIVVSNNLQRKFSSEENTGKGLINISDRYRLLARKTIDINEEEGNFTVKLPLLP</sequence>
<dbReference type="GO" id="GO:0016020">
    <property type="term" value="C:membrane"/>
    <property type="evidence" value="ECO:0007669"/>
    <property type="project" value="InterPro"/>
</dbReference>
<feature type="transmembrane region" description="Helical" evidence="1">
    <location>
        <begin position="74"/>
        <end position="92"/>
    </location>
</feature>
<dbReference type="InterPro" id="IPR010559">
    <property type="entry name" value="Sig_transdc_His_kin_internal"/>
</dbReference>
<protein>
    <recommendedName>
        <fullName evidence="2">Signal transduction histidine kinase internal region domain-containing protein</fullName>
    </recommendedName>
</protein>
<dbReference type="InterPro" id="IPR050640">
    <property type="entry name" value="Bact_2-comp_sensor_kinase"/>
</dbReference>
<keyword evidence="1" id="KW-0472">Membrane</keyword>
<feature type="transmembrane region" description="Helical" evidence="1">
    <location>
        <begin position="7"/>
        <end position="25"/>
    </location>
</feature>
<proteinExistence type="predicted"/>
<dbReference type="Pfam" id="PF06580">
    <property type="entry name" value="His_kinase"/>
    <property type="match status" value="1"/>
</dbReference>